<dbReference type="EMBL" id="QEAQ01000021">
    <property type="protein sequence ID" value="TPX59788.1"/>
    <property type="molecule type" value="Genomic_DNA"/>
</dbReference>
<feature type="region of interest" description="Disordered" evidence="7">
    <location>
        <begin position="836"/>
        <end position="872"/>
    </location>
</feature>
<dbReference type="GO" id="GO:0006325">
    <property type="term" value="P:chromatin organization"/>
    <property type="evidence" value="ECO:0007669"/>
    <property type="project" value="UniProtKB-ARBA"/>
</dbReference>
<dbReference type="SUPFAM" id="SSF47370">
    <property type="entry name" value="Bromodomain"/>
    <property type="match status" value="1"/>
</dbReference>
<feature type="domain" description="Bromo" evidence="8">
    <location>
        <begin position="278"/>
        <end position="348"/>
    </location>
</feature>
<evidence type="ECO:0000313" key="10">
    <source>
        <dbReference type="Proteomes" id="UP000318582"/>
    </source>
</evidence>
<gene>
    <name evidence="9" type="ORF">PhCBS80983_g02205</name>
</gene>
<name>A0A507E9E5_9FUNG</name>
<evidence type="ECO:0000256" key="3">
    <source>
        <dbReference type="ARBA" id="ARBA00023117"/>
    </source>
</evidence>
<evidence type="ECO:0000259" key="8">
    <source>
        <dbReference type="PROSITE" id="PS50014"/>
    </source>
</evidence>
<dbReference type="PANTHER" id="PTHR47343">
    <property type="entry name" value="TRANSCRIPTIONAL ACTIVATOR SPT7"/>
    <property type="match status" value="1"/>
</dbReference>
<evidence type="ECO:0000256" key="5">
    <source>
        <dbReference type="ARBA" id="ARBA00023242"/>
    </source>
</evidence>
<dbReference type="SMART" id="SM00576">
    <property type="entry name" value="BTP"/>
    <property type="match status" value="1"/>
</dbReference>
<comment type="subcellular location">
    <subcellularLocation>
        <location evidence="1">Nucleus</location>
    </subcellularLocation>
</comment>
<evidence type="ECO:0000256" key="4">
    <source>
        <dbReference type="ARBA" id="ARBA00023163"/>
    </source>
</evidence>
<dbReference type="InterPro" id="IPR006565">
    <property type="entry name" value="BTP"/>
</dbReference>
<feature type="compositionally biased region" description="Basic and acidic residues" evidence="7">
    <location>
        <begin position="948"/>
        <end position="973"/>
    </location>
</feature>
<dbReference type="InterPro" id="IPR001487">
    <property type="entry name" value="Bromodomain"/>
</dbReference>
<comment type="caution">
    <text evidence="9">The sequence shown here is derived from an EMBL/GenBank/DDBJ whole genome shotgun (WGS) entry which is preliminary data.</text>
</comment>
<sequence>MTTNNQHYDVARRLLANERYLLWLSPEEARIFVRACSDQTAWKNFMNGTLTLIPPQKDVLIYPIEGKDAGVPPVPFSKVANARIRQMIFEQLIPDLFPQNLDQCSALAPRAASIQPLPGFPPLPPVNTNLLKSTEEFEIYDESDDEETSTESPYSNLTVLNLDVPIDDMYYSFDYDAELMVSEPDETINIQDGDASERSASPHPEKDAEQENTEDAADVHASLKYLFMIVKGSDPVRVESIKQLLDEVRPSRSKWASDNIGQEELYISLDKSLQDLKGYAAHSYPFLKPVQKREAPDYYDVIKNPMDLGTMTTKLERHQYTSKKEFADDLALIWNNCMQYNLHPPDNIYRRHANAMRRKTSDLLKKIPEITIVKVAGDEQESDDEDGHENGTKEVNGTSAIGDSETVNGHAHEEPTEHSQASAEGPQFGGDDHEQTPVDEDVIPLETAVPLPAEDTVPVPSEEILDKGSTQERKYKEIAKAVVRERCTRRTENLKRPFGESPAFIPTSQSLGASVDDEMEYIRRNKKRRLDYYEPTTAMARKRKAEEIIDEDDYRHVFEESYFPEVKYPEGCVPGLHQPKFGFPGKELDRSLLFEDPTGVLSDLPSLSDYPELFPKHKGALEKQVDQNIKELQRVKDLHAKIVAREADVPEEPERKPTAPYQPPKTQDPLPLLAMNKEAATAICQQSVSKILLHAGFDVASESALATLTDTFTDYFLNLGKTMRAFSDKFSKTMSAEDILTHTLQENGVETPSQLDQHVRLDIDRYGDKLTHLRRKLSYAYKDMVKDDEDAGDIDVEEAADDIVSGNFFGDLDMLNLRELGIDGVTSIPRDLWNKKSGKPRPIRARVRRRATHREEEPAAPEETQGKPSTLPWRPVRLKNVIGLLRPYYKEKMKAGDMIEDEHKPPNTLKSKVHLAAAKMGRKRAAASSAHDDAAKKKKKGPDPAVKAQREADKARKAQEKADRQKLREEQTKNKKAKGKKAAAG</sequence>
<feature type="compositionally biased region" description="Basic residues" evidence="7">
    <location>
        <begin position="974"/>
        <end position="985"/>
    </location>
</feature>
<feature type="compositionally biased region" description="Polar residues" evidence="7">
    <location>
        <begin position="393"/>
        <end position="407"/>
    </location>
</feature>
<accession>A0A507E9E5</accession>
<proteinExistence type="predicted"/>
<dbReference type="GO" id="GO:0000124">
    <property type="term" value="C:SAGA complex"/>
    <property type="evidence" value="ECO:0007669"/>
    <property type="project" value="InterPro"/>
</dbReference>
<dbReference type="Pfam" id="PF00439">
    <property type="entry name" value="Bromodomain"/>
    <property type="match status" value="1"/>
</dbReference>
<dbReference type="PANTHER" id="PTHR47343:SF1">
    <property type="entry name" value="TRANSCRIPTIONAL ACTIVATOR SPT7"/>
    <property type="match status" value="1"/>
</dbReference>
<dbReference type="GO" id="GO:0046982">
    <property type="term" value="F:protein heterodimerization activity"/>
    <property type="evidence" value="ECO:0007669"/>
    <property type="project" value="InterPro"/>
</dbReference>
<evidence type="ECO:0000256" key="7">
    <source>
        <dbReference type="SAM" id="MobiDB-lite"/>
    </source>
</evidence>
<dbReference type="Proteomes" id="UP000318582">
    <property type="component" value="Unassembled WGS sequence"/>
</dbReference>
<dbReference type="InterPro" id="IPR037782">
    <property type="entry name" value="Spt7"/>
</dbReference>
<dbReference type="Gene3D" id="1.20.920.10">
    <property type="entry name" value="Bromodomain-like"/>
    <property type="match status" value="1"/>
</dbReference>
<dbReference type="Pfam" id="PF07524">
    <property type="entry name" value="Bromo_TP"/>
    <property type="match status" value="1"/>
</dbReference>
<evidence type="ECO:0000313" key="9">
    <source>
        <dbReference type="EMBL" id="TPX59788.1"/>
    </source>
</evidence>
<keyword evidence="2" id="KW-0805">Transcription regulation</keyword>
<keyword evidence="4" id="KW-0804">Transcription</keyword>
<dbReference type="AlphaFoldDB" id="A0A507E9E5"/>
<organism evidence="9 10">
    <name type="scientific">Powellomyces hirtus</name>
    <dbReference type="NCBI Taxonomy" id="109895"/>
    <lineage>
        <taxon>Eukaryota</taxon>
        <taxon>Fungi</taxon>
        <taxon>Fungi incertae sedis</taxon>
        <taxon>Chytridiomycota</taxon>
        <taxon>Chytridiomycota incertae sedis</taxon>
        <taxon>Chytridiomycetes</taxon>
        <taxon>Spizellomycetales</taxon>
        <taxon>Powellomycetaceae</taxon>
        <taxon>Powellomyces</taxon>
    </lineage>
</organism>
<dbReference type="STRING" id="109895.A0A507E9E5"/>
<keyword evidence="10" id="KW-1185">Reference proteome</keyword>
<dbReference type="GO" id="GO:0005634">
    <property type="term" value="C:nucleus"/>
    <property type="evidence" value="ECO:0007669"/>
    <property type="project" value="UniProtKB-SubCell"/>
</dbReference>
<feature type="region of interest" description="Disordered" evidence="7">
    <location>
        <begin position="918"/>
        <end position="985"/>
    </location>
</feature>
<dbReference type="CDD" id="cd22927">
    <property type="entry name" value="HFD_SPT7"/>
    <property type="match status" value="1"/>
</dbReference>
<evidence type="ECO:0000256" key="1">
    <source>
        <dbReference type="ARBA" id="ARBA00004123"/>
    </source>
</evidence>
<dbReference type="GO" id="GO:0046695">
    <property type="term" value="C:SLIK (SAGA-like) complex"/>
    <property type="evidence" value="ECO:0007669"/>
    <property type="project" value="InterPro"/>
</dbReference>
<feature type="compositionally biased region" description="Basic and acidic residues" evidence="7">
    <location>
        <begin position="645"/>
        <end position="657"/>
    </location>
</feature>
<dbReference type="GO" id="GO:0006357">
    <property type="term" value="P:regulation of transcription by RNA polymerase II"/>
    <property type="evidence" value="ECO:0007669"/>
    <property type="project" value="TreeGrafter"/>
</dbReference>
<evidence type="ECO:0000256" key="6">
    <source>
        <dbReference type="PROSITE-ProRule" id="PRU00035"/>
    </source>
</evidence>
<dbReference type="PROSITE" id="PS50014">
    <property type="entry name" value="BROMODOMAIN_2"/>
    <property type="match status" value="1"/>
</dbReference>
<keyword evidence="5" id="KW-0539">Nucleus</keyword>
<reference evidence="9 10" key="1">
    <citation type="journal article" date="2019" name="Sci. Rep.">
        <title>Comparative genomics of chytrid fungi reveal insights into the obligate biotrophic and pathogenic lifestyle of Synchytrium endobioticum.</title>
        <authorList>
            <person name="van de Vossenberg B.T.L.H."/>
            <person name="Warris S."/>
            <person name="Nguyen H.D.T."/>
            <person name="van Gent-Pelzer M.P.E."/>
            <person name="Joly D.L."/>
            <person name="van de Geest H.C."/>
            <person name="Bonants P.J.M."/>
            <person name="Smith D.S."/>
            <person name="Levesque C.A."/>
            <person name="van der Lee T.A.J."/>
        </authorList>
    </citation>
    <scope>NUCLEOTIDE SEQUENCE [LARGE SCALE GENOMIC DNA]</scope>
    <source>
        <strain evidence="9 10">CBS 809.83</strain>
    </source>
</reference>
<dbReference type="InterPro" id="IPR036427">
    <property type="entry name" value="Bromodomain-like_sf"/>
</dbReference>
<feature type="compositionally biased region" description="Acidic residues" evidence="7">
    <location>
        <begin position="378"/>
        <end position="387"/>
    </location>
</feature>
<dbReference type="PRINTS" id="PR00503">
    <property type="entry name" value="BROMODOMAIN"/>
</dbReference>
<protein>
    <recommendedName>
        <fullName evidence="8">Bromo domain-containing protein</fullName>
    </recommendedName>
</protein>
<feature type="compositionally biased region" description="Basic residues" evidence="7">
    <location>
        <begin position="836"/>
        <end position="852"/>
    </location>
</feature>
<feature type="region of interest" description="Disordered" evidence="7">
    <location>
        <begin position="375"/>
        <end position="437"/>
    </location>
</feature>
<feature type="region of interest" description="Disordered" evidence="7">
    <location>
        <begin position="193"/>
        <end position="215"/>
    </location>
</feature>
<dbReference type="Gene3D" id="1.10.20.10">
    <property type="entry name" value="Histone, subunit A"/>
    <property type="match status" value="1"/>
</dbReference>
<dbReference type="SMART" id="SM00297">
    <property type="entry name" value="BROMO"/>
    <property type="match status" value="1"/>
</dbReference>
<keyword evidence="3 6" id="KW-0103">Bromodomain</keyword>
<dbReference type="InterPro" id="IPR009072">
    <property type="entry name" value="Histone-fold"/>
</dbReference>
<feature type="region of interest" description="Disordered" evidence="7">
    <location>
        <begin position="645"/>
        <end position="665"/>
    </location>
</feature>
<evidence type="ECO:0000256" key="2">
    <source>
        <dbReference type="ARBA" id="ARBA00023015"/>
    </source>
</evidence>
<dbReference type="GO" id="GO:0005198">
    <property type="term" value="F:structural molecule activity"/>
    <property type="evidence" value="ECO:0007669"/>
    <property type="project" value="TreeGrafter"/>
</dbReference>